<sequence length="58" mass="6619">MGRSIFDVVSLRGKVFKYVGKAWNNAYLFSCHQVFLLKNNTSESDPEELMGERSGETM</sequence>
<dbReference type="AlphaFoldDB" id="Q0WPT3"/>
<organism evidence="1">
    <name type="scientific">Arabidopsis thaliana</name>
    <name type="common">Mouse-ear cress</name>
    <dbReference type="NCBI Taxonomy" id="3702"/>
    <lineage>
        <taxon>Eukaryota</taxon>
        <taxon>Viridiplantae</taxon>
        <taxon>Streptophyta</taxon>
        <taxon>Embryophyta</taxon>
        <taxon>Tracheophyta</taxon>
        <taxon>Spermatophyta</taxon>
        <taxon>Magnoliopsida</taxon>
        <taxon>eudicotyledons</taxon>
        <taxon>Gunneridae</taxon>
        <taxon>Pentapetalae</taxon>
        <taxon>rosids</taxon>
        <taxon>malvids</taxon>
        <taxon>Brassicales</taxon>
        <taxon>Brassicaceae</taxon>
        <taxon>Camelineae</taxon>
        <taxon>Arabidopsis</taxon>
    </lineage>
</organism>
<reference evidence="1" key="1">
    <citation type="submission" date="2006-07" db="EMBL/GenBank/DDBJ databases">
        <title>Large-scale analysis of RIKEN Arabidopsis full-length (RAFL) cDNAs.</title>
        <authorList>
            <person name="Totoki Y."/>
            <person name="Seki M."/>
            <person name="Ishida J."/>
            <person name="Nakajima M."/>
            <person name="Enju A."/>
            <person name="Morosawa T."/>
            <person name="Kamiya A."/>
            <person name="Narusaka M."/>
            <person name="Shin-i T."/>
            <person name="Nakagawa M."/>
            <person name="Sakamoto N."/>
            <person name="Oishi K."/>
            <person name="Kohara Y."/>
            <person name="Kobayashi M."/>
            <person name="Toyoda A."/>
            <person name="Sakaki Y."/>
            <person name="Sakurai T."/>
            <person name="Iida K."/>
            <person name="Akiyama K."/>
            <person name="Satou M."/>
            <person name="Toyoda T."/>
            <person name="Konagaya A."/>
            <person name="Carninci P."/>
            <person name="Kawai J."/>
            <person name="Hayashizaki Y."/>
            <person name="Shinozaki K."/>
        </authorList>
    </citation>
    <scope>NUCLEOTIDE SEQUENCE</scope>
</reference>
<evidence type="ECO:0000313" key="1">
    <source>
        <dbReference type="EMBL" id="BAF00866.1"/>
    </source>
</evidence>
<proteinExistence type="evidence at transcript level"/>
<protein>
    <submittedName>
        <fullName evidence="1">Uncharacterized protein</fullName>
    </submittedName>
</protein>
<name>Q0WPT3_ARATH</name>
<dbReference type="EMBL" id="AK228978">
    <property type="protein sequence ID" value="BAF00866.1"/>
    <property type="molecule type" value="mRNA"/>
</dbReference>
<accession>Q0WPT3</accession>